<dbReference type="InterPro" id="IPR045861">
    <property type="entry name" value="CorA_cytoplasmic_dom"/>
</dbReference>
<keyword evidence="3 6" id="KW-0812">Transmembrane</keyword>
<dbReference type="Proteomes" id="UP000253426">
    <property type="component" value="Unassembled WGS sequence"/>
</dbReference>
<dbReference type="GO" id="GO:0015099">
    <property type="term" value="F:nickel cation transmembrane transporter activity"/>
    <property type="evidence" value="ECO:0007669"/>
    <property type="project" value="TreeGrafter"/>
</dbReference>
<keyword evidence="8" id="KW-1185">Reference proteome</keyword>
<dbReference type="GO" id="GO:0016020">
    <property type="term" value="C:membrane"/>
    <property type="evidence" value="ECO:0007669"/>
    <property type="project" value="UniProtKB-SubCell"/>
</dbReference>
<dbReference type="SUPFAM" id="SSF143865">
    <property type="entry name" value="CorA soluble domain-like"/>
    <property type="match status" value="1"/>
</dbReference>
<gene>
    <name evidence="7" type="ORF">DES53_114144</name>
</gene>
<name>A0A366H6U4_9BACT</name>
<proteinExistence type="inferred from homology"/>
<dbReference type="InterPro" id="IPR002523">
    <property type="entry name" value="MgTranspt_CorA/ZnTranspt_ZntB"/>
</dbReference>
<dbReference type="PANTHER" id="PTHR47685:SF1">
    <property type="entry name" value="MAGNESIUM TRANSPORT PROTEIN CORA"/>
    <property type="match status" value="1"/>
</dbReference>
<evidence type="ECO:0000256" key="4">
    <source>
        <dbReference type="ARBA" id="ARBA00022989"/>
    </source>
</evidence>
<evidence type="ECO:0000256" key="2">
    <source>
        <dbReference type="ARBA" id="ARBA00009765"/>
    </source>
</evidence>
<accession>A0A366H6U4</accession>
<dbReference type="CDD" id="cd12837">
    <property type="entry name" value="EcCorA-like_u1"/>
    <property type="match status" value="1"/>
</dbReference>
<keyword evidence="5 6" id="KW-0472">Membrane</keyword>
<comment type="caution">
    <text evidence="7">The sequence shown here is derived from an EMBL/GenBank/DDBJ whole genome shotgun (WGS) entry which is preliminary data.</text>
</comment>
<dbReference type="PANTHER" id="PTHR47685">
    <property type="entry name" value="MAGNESIUM TRANSPORT PROTEIN CORA"/>
    <property type="match status" value="1"/>
</dbReference>
<dbReference type="RefSeq" id="WP_113961628.1">
    <property type="nucleotide sequence ID" value="NZ_QNRR01000014.1"/>
</dbReference>
<comment type="subcellular location">
    <subcellularLocation>
        <location evidence="1">Membrane</location>
        <topology evidence="1">Multi-pass membrane protein</topology>
    </subcellularLocation>
</comment>
<evidence type="ECO:0000256" key="1">
    <source>
        <dbReference type="ARBA" id="ARBA00004141"/>
    </source>
</evidence>
<comment type="similarity">
    <text evidence="2">Belongs to the CorA metal ion transporter (MIT) (TC 1.A.35) family.</text>
</comment>
<evidence type="ECO:0000313" key="8">
    <source>
        <dbReference type="Proteomes" id="UP000253426"/>
    </source>
</evidence>
<evidence type="ECO:0000256" key="5">
    <source>
        <dbReference type="ARBA" id="ARBA00023136"/>
    </source>
</evidence>
<evidence type="ECO:0000313" key="7">
    <source>
        <dbReference type="EMBL" id="RBP37406.1"/>
    </source>
</evidence>
<sequence length="325" mass="36753">MIRLITEQGQLIDWQDQKPHPLPDNLVFLDLLNPARAEELEAEQWLEYQLPTREEMQEIEESSRLYSEKGALYMTAWVPVGLDTPVPETSAITFVVSPDTLTTVRYADPMAWRVIADQVRRQHTLPLSSDAVFLTLLEAIVARIADTLQNVEADLRRIAMEIFRVNPNKTSGGESQCDLNEVIKLLGRHNSLVANLRECLVSIARMLQYFLNNAAPWMKGELAALFRSVARDVKSLDDYTNQQTQEMSFLLDSTLGLINIQQNQIIKIFTVASVLFMPPTLIASIYGMNVGLPIAENPIAFWAVMIIIVLSAILPIVFFKKKKLL</sequence>
<dbReference type="Pfam" id="PF01544">
    <property type="entry name" value="CorA"/>
    <property type="match status" value="1"/>
</dbReference>
<dbReference type="GO" id="GO:0015087">
    <property type="term" value="F:cobalt ion transmembrane transporter activity"/>
    <property type="evidence" value="ECO:0007669"/>
    <property type="project" value="TreeGrafter"/>
</dbReference>
<dbReference type="GO" id="GO:0015095">
    <property type="term" value="F:magnesium ion transmembrane transporter activity"/>
    <property type="evidence" value="ECO:0007669"/>
    <property type="project" value="TreeGrafter"/>
</dbReference>
<dbReference type="AlphaFoldDB" id="A0A366H6U4"/>
<dbReference type="InterPro" id="IPR045863">
    <property type="entry name" value="CorA_TM1_TM2"/>
</dbReference>
<feature type="transmembrane region" description="Helical" evidence="6">
    <location>
        <begin position="265"/>
        <end position="287"/>
    </location>
</feature>
<dbReference type="InterPro" id="IPR050829">
    <property type="entry name" value="CorA_MIT"/>
</dbReference>
<dbReference type="EMBL" id="QNRR01000014">
    <property type="protein sequence ID" value="RBP37406.1"/>
    <property type="molecule type" value="Genomic_DNA"/>
</dbReference>
<evidence type="ECO:0000256" key="3">
    <source>
        <dbReference type="ARBA" id="ARBA00022692"/>
    </source>
</evidence>
<dbReference type="SUPFAM" id="SSF144083">
    <property type="entry name" value="Magnesium transport protein CorA, transmembrane region"/>
    <property type="match status" value="1"/>
</dbReference>
<protein>
    <submittedName>
        <fullName evidence="7">Magnesium transporter</fullName>
    </submittedName>
</protein>
<reference evidence="7 8" key="1">
    <citation type="submission" date="2018-06" db="EMBL/GenBank/DDBJ databases">
        <title>Genomic Encyclopedia of Type Strains, Phase IV (KMG-IV): sequencing the most valuable type-strain genomes for metagenomic binning, comparative biology and taxonomic classification.</title>
        <authorList>
            <person name="Goeker M."/>
        </authorList>
    </citation>
    <scope>NUCLEOTIDE SEQUENCE [LARGE SCALE GENOMIC DNA]</scope>
    <source>
        <strain evidence="7 8">DSM 25532</strain>
    </source>
</reference>
<dbReference type="OrthoDB" id="9803416at2"/>
<evidence type="ECO:0000256" key="6">
    <source>
        <dbReference type="SAM" id="Phobius"/>
    </source>
</evidence>
<organism evidence="7 8">
    <name type="scientific">Roseimicrobium gellanilyticum</name>
    <dbReference type="NCBI Taxonomy" id="748857"/>
    <lineage>
        <taxon>Bacteria</taxon>
        <taxon>Pseudomonadati</taxon>
        <taxon>Verrucomicrobiota</taxon>
        <taxon>Verrucomicrobiia</taxon>
        <taxon>Verrucomicrobiales</taxon>
        <taxon>Verrucomicrobiaceae</taxon>
        <taxon>Roseimicrobium</taxon>
    </lineage>
</organism>
<feature type="transmembrane region" description="Helical" evidence="6">
    <location>
        <begin position="299"/>
        <end position="319"/>
    </location>
</feature>
<keyword evidence="4 6" id="KW-1133">Transmembrane helix</keyword>
<dbReference type="Gene3D" id="1.20.58.340">
    <property type="entry name" value="Magnesium transport protein CorA, transmembrane region"/>
    <property type="match status" value="2"/>
</dbReference>